<sequence>MDSSTLSTSSPSKPPQVWWTNAIFFIYVHVAAVAGIYYFPPSVVSWWNLVLMFALWRASVFGITIGYHRLYSHRAFRASFGLRVVLAAMGSAGFQGSIKFFVVVVSASSPPSYDLVHDPYAATRGLLFSHMGWIFFKPTYEKMESVDREDLDNDLVVRLQHRYYVPLALFFGFVLPSSLGLLWGEPLQAFIWGGLVSKLFIWHSTFLVNSLAHWDGLQPYSDEDTSRGNLILAVLTGGEGSHNFVMLSASSLEAANILIAPLHTIPPHTFPHDFRSGPSPLSWDPSKWFIYILHYCGLITGLRRAREKDVNEARSYMTYKETYGVPPPEDSDDEDFGFSSVDDSGTQSDGDSSSSHDGESSGSGSGSSSSSTSTMRTRSSNGRGKWQMWTMKDVEEYVDAKQGRCVLLIGEWVVDATSYLGEHPGGAVLLRKYAFKKANLGSDMDSKLNPESQWPDSTWAFEGGLNNHSRAAVRRMKEFRLGRYYTKTAAPDED</sequence>
<dbReference type="PANTHER" id="PTHR11351:SF31">
    <property type="entry name" value="DESATURASE 1, ISOFORM A-RELATED"/>
    <property type="match status" value="1"/>
</dbReference>
<feature type="transmembrane region" description="Helical" evidence="16">
    <location>
        <begin position="163"/>
        <end position="183"/>
    </location>
</feature>
<dbReference type="InterPro" id="IPR036400">
    <property type="entry name" value="Cyt_B5-like_heme/steroid_sf"/>
</dbReference>
<evidence type="ECO:0000313" key="18">
    <source>
        <dbReference type="EMBL" id="KAF5353664.1"/>
    </source>
</evidence>
<feature type="transmembrane region" description="Helical" evidence="16">
    <location>
        <begin position="80"/>
        <end position="107"/>
    </location>
</feature>
<keyword evidence="8 16" id="KW-1133">Transmembrane helix</keyword>
<keyword evidence="10" id="KW-0408">Iron</keyword>
<dbReference type="EMBL" id="JAACJM010000062">
    <property type="protein sequence ID" value="KAF5353664.1"/>
    <property type="molecule type" value="Genomic_DNA"/>
</dbReference>
<feature type="compositionally biased region" description="Low complexity" evidence="15">
    <location>
        <begin position="360"/>
        <end position="383"/>
    </location>
</feature>
<evidence type="ECO:0000256" key="7">
    <source>
        <dbReference type="ARBA" id="ARBA00022832"/>
    </source>
</evidence>
<evidence type="ECO:0000256" key="11">
    <source>
        <dbReference type="ARBA" id="ARBA00023098"/>
    </source>
</evidence>
<gene>
    <name evidence="18" type="ORF">D9758_008688</name>
</gene>
<evidence type="ECO:0000256" key="9">
    <source>
        <dbReference type="ARBA" id="ARBA00023002"/>
    </source>
</evidence>
<keyword evidence="3 14" id="KW-0444">Lipid biosynthesis</keyword>
<keyword evidence="7" id="KW-0276">Fatty acid metabolism</keyword>
<evidence type="ECO:0000256" key="1">
    <source>
        <dbReference type="ARBA" id="ARBA00004141"/>
    </source>
</evidence>
<keyword evidence="13 14" id="KW-0275">Fatty acid biosynthesis</keyword>
<evidence type="ECO:0000256" key="14">
    <source>
        <dbReference type="RuleBase" id="RU000581"/>
    </source>
</evidence>
<organism evidence="18 19">
    <name type="scientific">Tetrapyrgos nigripes</name>
    <dbReference type="NCBI Taxonomy" id="182062"/>
    <lineage>
        <taxon>Eukaryota</taxon>
        <taxon>Fungi</taxon>
        <taxon>Dikarya</taxon>
        <taxon>Basidiomycota</taxon>
        <taxon>Agaricomycotina</taxon>
        <taxon>Agaricomycetes</taxon>
        <taxon>Agaricomycetidae</taxon>
        <taxon>Agaricales</taxon>
        <taxon>Marasmiineae</taxon>
        <taxon>Marasmiaceae</taxon>
        <taxon>Tetrapyrgos</taxon>
    </lineage>
</organism>
<evidence type="ECO:0000256" key="2">
    <source>
        <dbReference type="ARBA" id="ARBA00009295"/>
    </source>
</evidence>
<feature type="transmembrane region" description="Helical" evidence="16">
    <location>
        <begin position="21"/>
        <end position="40"/>
    </location>
</feature>
<dbReference type="GO" id="GO:0006636">
    <property type="term" value="P:unsaturated fatty acid biosynthetic process"/>
    <property type="evidence" value="ECO:0007669"/>
    <property type="project" value="TreeGrafter"/>
</dbReference>
<keyword evidence="9 14" id="KW-0560">Oxidoreductase</keyword>
<dbReference type="PRINTS" id="PR00075">
    <property type="entry name" value="FACDDSATRASE"/>
</dbReference>
<dbReference type="InterPro" id="IPR018506">
    <property type="entry name" value="Cyt_B5_heme-BS"/>
</dbReference>
<reference evidence="18 19" key="1">
    <citation type="journal article" date="2020" name="ISME J.">
        <title>Uncovering the hidden diversity of litter-decomposition mechanisms in mushroom-forming fungi.</title>
        <authorList>
            <person name="Floudas D."/>
            <person name="Bentzer J."/>
            <person name="Ahren D."/>
            <person name="Johansson T."/>
            <person name="Persson P."/>
            <person name="Tunlid A."/>
        </authorList>
    </citation>
    <scope>NUCLEOTIDE SEQUENCE [LARGE SCALE GENOMIC DNA]</scope>
    <source>
        <strain evidence="18 19">CBS 291.85</strain>
    </source>
</reference>
<dbReference type="OrthoDB" id="10260134at2759"/>
<evidence type="ECO:0000256" key="13">
    <source>
        <dbReference type="ARBA" id="ARBA00023160"/>
    </source>
</evidence>
<keyword evidence="12 16" id="KW-0472">Membrane</keyword>
<evidence type="ECO:0000256" key="4">
    <source>
        <dbReference type="ARBA" id="ARBA00022617"/>
    </source>
</evidence>
<evidence type="ECO:0000256" key="5">
    <source>
        <dbReference type="ARBA" id="ARBA00022692"/>
    </source>
</evidence>
<dbReference type="Gene3D" id="3.10.120.10">
    <property type="entry name" value="Cytochrome b5-like heme/steroid binding domain"/>
    <property type="match status" value="1"/>
</dbReference>
<keyword evidence="11" id="KW-0443">Lipid metabolism</keyword>
<keyword evidence="4" id="KW-0349">Heme</keyword>
<feature type="transmembrane region" description="Helical" evidence="16">
    <location>
        <begin position="46"/>
        <end position="68"/>
    </location>
</feature>
<keyword evidence="5 14" id="KW-0812">Transmembrane</keyword>
<dbReference type="GO" id="GO:0004768">
    <property type="term" value="F:stearoyl-CoA 9-desaturase activity"/>
    <property type="evidence" value="ECO:0007669"/>
    <property type="project" value="TreeGrafter"/>
</dbReference>
<keyword evidence="6" id="KW-0479">Metal-binding</keyword>
<dbReference type="InterPro" id="IPR001199">
    <property type="entry name" value="Cyt_B5-like_heme/steroid-bd"/>
</dbReference>
<evidence type="ECO:0000256" key="16">
    <source>
        <dbReference type="SAM" id="Phobius"/>
    </source>
</evidence>
<dbReference type="PANTHER" id="PTHR11351">
    <property type="entry name" value="ACYL-COA DESATURASE"/>
    <property type="match status" value="1"/>
</dbReference>
<dbReference type="GO" id="GO:0020037">
    <property type="term" value="F:heme binding"/>
    <property type="evidence" value="ECO:0007669"/>
    <property type="project" value="InterPro"/>
</dbReference>
<proteinExistence type="inferred from homology"/>
<protein>
    <recommendedName>
        <fullName evidence="17">Cytochrome b5 heme-binding domain-containing protein</fullName>
    </recommendedName>
</protein>
<dbReference type="SUPFAM" id="SSF55856">
    <property type="entry name" value="Cytochrome b5-like heme/steroid binding domain"/>
    <property type="match status" value="1"/>
</dbReference>
<comment type="similarity">
    <text evidence="2 14">Belongs to the fatty acid desaturase type 1 family.</text>
</comment>
<evidence type="ECO:0000256" key="8">
    <source>
        <dbReference type="ARBA" id="ARBA00022989"/>
    </source>
</evidence>
<evidence type="ECO:0000256" key="15">
    <source>
        <dbReference type="SAM" id="MobiDB-lite"/>
    </source>
</evidence>
<comment type="caution">
    <text evidence="18">The sequence shown here is derived from an EMBL/GenBank/DDBJ whole genome shotgun (WGS) entry which is preliminary data.</text>
</comment>
<comment type="domain">
    <text evidence="14">The histidine box domains are involved in binding the catalytic metal ions.</text>
</comment>
<dbReference type="AlphaFoldDB" id="A0A8H5D5S3"/>
<accession>A0A8H5D5S3</accession>
<feature type="compositionally biased region" description="Low complexity" evidence="15">
    <location>
        <begin position="337"/>
        <end position="353"/>
    </location>
</feature>
<evidence type="ECO:0000256" key="3">
    <source>
        <dbReference type="ARBA" id="ARBA00022516"/>
    </source>
</evidence>
<feature type="domain" description="Cytochrome b5 heme-binding" evidence="17">
    <location>
        <begin position="386"/>
        <end position="485"/>
    </location>
</feature>
<evidence type="ECO:0000256" key="12">
    <source>
        <dbReference type="ARBA" id="ARBA00023136"/>
    </source>
</evidence>
<dbReference type="CDD" id="cd03505">
    <property type="entry name" value="Delta9-FADS-like"/>
    <property type="match status" value="1"/>
</dbReference>
<comment type="cofactor">
    <cofactor evidence="14">
        <name>Fe(2+)</name>
        <dbReference type="ChEBI" id="CHEBI:29033"/>
    </cofactor>
</comment>
<evidence type="ECO:0000256" key="10">
    <source>
        <dbReference type="ARBA" id="ARBA00023004"/>
    </source>
</evidence>
<evidence type="ECO:0000313" key="19">
    <source>
        <dbReference type="Proteomes" id="UP000559256"/>
    </source>
</evidence>
<dbReference type="PROSITE" id="PS00191">
    <property type="entry name" value="CYTOCHROME_B5_1"/>
    <property type="match status" value="1"/>
</dbReference>
<feature type="transmembrane region" description="Helical" evidence="16">
    <location>
        <begin position="119"/>
        <end position="136"/>
    </location>
</feature>
<dbReference type="PROSITE" id="PS50255">
    <property type="entry name" value="CYTOCHROME_B5_2"/>
    <property type="match status" value="1"/>
</dbReference>
<comment type="subcellular location">
    <subcellularLocation>
        <location evidence="1">Membrane</location>
        <topology evidence="1">Multi-pass membrane protein</topology>
    </subcellularLocation>
</comment>
<feature type="region of interest" description="Disordered" evidence="15">
    <location>
        <begin position="320"/>
        <end position="383"/>
    </location>
</feature>
<dbReference type="Proteomes" id="UP000559256">
    <property type="component" value="Unassembled WGS sequence"/>
</dbReference>
<keyword evidence="19" id="KW-1185">Reference proteome</keyword>
<dbReference type="GO" id="GO:0005789">
    <property type="term" value="C:endoplasmic reticulum membrane"/>
    <property type="evidence" value="ECO:0007669"/>
    <property type="project" value="TreeGrafter"/>
</dbReference>
<name>A0A8H5D5S3_9AGAR</name>
<evidence type="ECO:0000256" key="6">
    <source>
        <dbReference type="ARBA" id="ARBA00022723"/>
    </source>
</evidence>
<dbReference type="GO" id="GO:0005506">
    <property type="term" value="F:iron ion binding"/>
    <property type="evidence" value="ECO:0007669"/>
    <property type="project" value="TreeGrafter"/>
</dbReference>
<evidence type="ECO:0000259" key="17">
    <source>
        <dbReference type="PROSITE" id="PS50255"/>
    </source>
</evidence>
<dbReference type="InterPro" id="IPR015876">
    <property type="entry name" value="Acyl-CoA_DS"/>
</dbReference>